<sequence length="167" mass="19775">MKKNNTLALNSVLLRSEIYTCIHVTISQKLILILMEVVEIKLCGGNEVMTYMPKKECVTYNNIQYRSFRGEYVWRIYQGLDTTWLDGLLDLECIERVTNLRSKHREEADDNIDKNLQRWTPNFQSINQFCVNHPVFIKSKYQTYIIPTSLYPIWLKLLKKINIIPNN</sequence>
<dbReference type="EMBL" id="NXGL01000002">
    <property type="protein sequence ID" value="PIM95158.1"/>
    <property type="molecule type" value="Genomic_DNA"/>
</dbReference>
<organism evidence="1 2">
    <name type="scientific">Candidatus Hodgkinia cicadicola</name>
    <dbReference type="NCBI Taxonomy" id="573658"/>
    <lineage>
        <taxon>Bacteria</taxon>
        <taxon>Pseudomonadati</taxon>
        <taxon>Pseudomonadota</taxon>
        <taxon>Alphaproteobacteria</taxon>
        <taxon>Hyphomicrobiales</taxon>
        <taxon>Candidatus Hodgkinia</taxon>
    </lineage>
</organism>
<gene>
    <name evidence="1" type="primary">rpsL</name>
    <name evidence="1" type="ORF">MAGCAS_27</name>
</gene>
<keyword evidence="1" id="KW-0687">Ribonucleoprotein</keyword>
<name>A0ABX4MF91_9HYPH</name>
<dbReference type="Proteomes" id="UP000229707">
    <property type="component" value="Unassembled WGS sequence"/>
</dbReference>
<dbReference type="GO" id="GO:0005840">
    <property type="term" value="C:ribosome"/>
    <property type="evidence" value="ECO:0007669"/>
    <property type="project" value="UniProtKB-KW"/>
</dbReference>
<comment type="caution">
    <text evidence="1">The sequence shown here is derived from an EMBL/GenBank/DDBJ whole genome shotgun (WGS) entry which is preliminary data.</text>
</comment>
<keyword evidence="2" id="KW-1185">Reference proteome</keyword>
<accession>A0ABX4MF91</accession>
<reference evidence="1" key="1">
    <citation type="submission" date="2017-09" db="EMBL/GenBank/DDBJ databases">
        <authorList>
            <person name="Campbell M.A."/>
            <person name="Lukasik P."/>
            <person name="Simon C."/>
            <person name="McCutcheon J.P."/>
        </authorList>
    </citation>
    <scope>NUCLEOTIDE SEQUENCE [LARGE SCALE GENOMIC DNA]</scope>
    <source>
        <strain evidence="1">MAGCAS</strain>
    </source>
</reference>
<proteinExistence type="predicted"/>
<evidence type="ECO:0000313" key="1">
    <source>
        <dbReference type="EMBL" id="PIM95158.1"/>
    </source>
</evidence>
<keyword evidence="1" id="KW-0689">Ribosomal protein</keyword>
<protein>
    <submittedName>
        <fullName evidence="1">30S ribosomal protein S12</fullName>
    </submittedName>
</protein>
<evidence type="ECO:0000313" key="2">
    <source>
        <dbReference type="Proteomes" id="UP000229707"/>
    </source>
</evidence>